<proteinExistence type="predicted"/>
<comment type="caution">
    <text evidence="1">The sequence shown here is derived from an EMBL/GenBank/DDBJ whole genome shotgun (WGS) entry which is preliminary data.</text>
</comment>
<keyword evidence="2" id="KW-1185">Reference proteome</keyword>
<sequence>MSANSSTTLPPEVLNYDEGSALVVISAVSIPFALAVVGVRVWARHRKRMPLGIDDWFILGSLPLLWGTAAIAIAGKSFVYVGGVGKPLAVNMMKDPNMLGRAQLCLFLTEFVYGTVLCTIKAGILLMYYRIFPTRSMKIGGYVLGGLTLAWWIGIVFTSIFQCTPVNKAWEPFMEGGKCLDKNKFFIGNSIPNIVVDAMIISLPVFEVSKVQVPRSQKIAIAGIFLLGGLIVVISCIRLKYIVELLQAGPEADFTKMISTPWVWTVVEPTIGLLCACLPTMQPLLYLLFGRFVTRATQDRSKEGIITIGGTGSKQMDRERVPAKDGPFRRLHDNDSAEEPVLWPETYHSQQNTVVEHLKGDTGDAIPLDWQGSKASNPVECPADTVEVDTKPRGNPALRMPRFHTSLVVQPSAMSDPITASIEIGISAIKAGAAIATWWEVRQSNRREEGQGAPSGRGAAIDEIFLVFSSLGQRLMALDVINYDVLPQALAAVITAMDTSEDALSYELGRLDPILQYLVASAFVFCAACHPMPIYYGYGCGVMNDTTWANPENPSYWNLDIDQALAYFKSVPHPWKLLKKSPSAIGKGEPIYEKRDKKSTKLAQGILNDMVKQFEKVGYPQPLPPNDNIRFGTWGVPFATHGGSVIYADHGHEFSAGLAWQLDPGRFLYAWTVGEHADLRPGQAILLQEDHIGALAEWLEGLNGITFKVLLDSELDWSKLKLKSSTKKVLMAHTGSEFGIRNMPDVLVRNPDPTAVLAAQLDTLHMVSASVPLAKAKESSEASEKPSLPTPKSPEPTSPQSPSAYVHTPTSPSSNISPQPMQTSAASEPTDVHAQAKMPRQDSFTPSTPISPQVQSSPPLSTFSSADTLSPLPPGWEQRSTPDGRAYYANHSTQETTWDRPAPVAQPPLPPGWEVRLTPDGRCYYVNHATQSTTWERPAPEPLPPLPPGWEEMVTPDGRTYYVNHTTKTTTWDRPVPAPLSPLPPDWEQRFTPDGRAYYANLISQSTTWDRPPPVDTTQPSYQTVASRRPVSLSTVSSSISMPPSQGGSSITMPSDYFVGVPGPDQSFGNFNHHPKPPPQKRRELCNTHLYTGQGKVVCWVADMPVTADIYQQLPSDQYESSYIRHTALAGEASDLAKLDYSLRQTGRTELLIAVNIHHESTFTKEALTSQITTTLGSVLEELATHSFSRDFGDRCNGSPLTGIVVCVLIHQDRIKEIPWLRQLGISFIWDLPSSVPLSSKKGNTKFYDDAHKATRKILGKEVKMTLNECTIPFRILNWRESKASIPNITLGGPPIQVLLCSTYRPWLGLSTEEYLEKIGNLLDARLCINVKGGTAVTAGQIEKQWQLSQNRRKPRESGTDICVEEYME</sequence>
<dbReference type="Proteomes" id="UP001148629">
    <property type="component" value="Unassembled WGS sequence"/>
</dbReference>
<gene>
    <name evidence="1" type="ORF">NM208_g2613</name>
</gene>
<reference evidence="1" key="1">
    <citation type="submission" date="2022-08" db="EMBL/GenBank/DDBJ databases">
        <title>Genome Sequence of Fusarium decemcellulare.</title>
        <authorList>
            <person name="Buettner E."/>
        </authorList>
    </citation>
    <scope>NUCLEOTIDE SEQUENCE</scope>
    <source>
        <strain evidence="1">Babe19</strain>
    </source>
</reference>
<accession>A0ACC1SS39</accession>
<name>A0ACC1SS39_9HYPO</name>
<protein>
    <submittedName>
        <fullName evidence="1">Uncharacterized protein</fullName>
    </submittedName>
</protein>
<evidence type="ECO:0000313" key="2">
    <source>
        <dbReference type="Proteomes" id="UP001148629"/>
    </source>
</evidence>
<dbReference type="EMBL" id="JANRMS010000158">
    <property type="protein sequence ID" value="KAJ3545239.1"/>
    <property type="molecule type" value="Genomic_DNA"/>
</dbReference>
<evidence type="ECO:0000313" key="1">
    <source>
        <dbReference type="EMBL" id="KAJ3545239.1"/>
    </source>
</evidence>
<organism evidence="1 2">
    <name type="scientific">Fusarium decemcellulare</name>
    <dbReference type="NCBI Taxonomy" id="57161"/>
    <lineage>
        <taxon>Eukaryota</taxon>
        <taxon>Fungi</taxon>
        <taxon>Dikarya</taxon>
        <taxon>Ascomycota</taxon>
        <taxon>Pezizomycotina</taxon>
        <taxon>Sordariomycetes</taxon>
        <taxon>Hypocreomycetidae</taxon>
        <taxon>Hypocreales</taxon>
        <taxon>Nectriaceae</taxon>
        <taxon>Fusarium</taxon>
        <taxon>Fusarium decemcellulare species complex</taxon>
    </lineage>
</organism>